<keyword evidence="3" id="KW-0256">Endoplasmic reticulum</keyword>
<protein>
    <submittedName>
        <fullName evidence="7">Uncharacterized protein</fullName>
    </submittedName>
</protein>
<keyword evidence="2" id="KW-0813">Transport</keyword>
<dbReference type="GO" id="GO:0070939">
    <property type="term" value="C:Dsl1/NZR complex"/>
    <property type="evidence" value="ECO:0007669"/>
    <property type="project" value="TreeGrafter"/>
</dbReference>
<dbReference type="Proteomes" id="UP000001307">
    <property type="component" value="Unassembled WGS sequence"/>
</dbReference>
<accession>E4XUC3</accession>
<dbReference type="GO" id="GO:0006890">
    <property type="term" value="P:retrograde vesicle-mediated transport, Golgi to endoplasmic reticulum"/>
    <property type="evidence" value="ECO:0007669"/>
    <property type="project" value="InterPro"/>
</dbReference>
<organism evidence="7">
    <name type="scientific">Oikopleura dioica</name>
    <name type="common">Tunicate</name>
    <dbReference type="NCBI Taxonomy" id="34765"/>
    <lineage>
        <taxon>Eukaryota</taxon>
        <taxon>Metazoa</taxon>
        <taxon>Chordata</taxon>
        <taxon>Tunicata</taxon>
        <taxon>Appendicularia</taxon>
        <taxon>Copelata</taxon>
        <taxon>Oikopleuridae</taxon>
        <taxon>Oikopleura</taxon>
    </lineage>
</organism>
<evidence type="ECO:0000256" key="4">
    <source>
        <dbReference type="ARBA" id="ARBA00022927"/>
    </source>
</evidence>
<keyword evidence="8" id="KW-1185">Reference proteome</keyword>
<sequence>MIGNEQVLYDRIVIPQEWESEVTERKIEPDKTMLISVAGTLARIFSNFNIFSSSDTLTLPSTLVKFISSCNPWQVSRSPCGDFLLVIQKTHLELRSSADDFESCRRCQIPKDKNPEWRKVFWAGRSWNKGQGAFALTHSSGKIFLFSHDLVIEGRLDKPTMNTTTVLTDSLAGVFFPEVYPAKVFAVYRNSEYVVFEMDKKGRSNIVIEGSLDLTFGVEHAVWSDEHQLLITVGGSEQNQDKYSGTVAWRIIDDETDGISFARAAPNLDGSKFLSKVGGTLRSFLGAADIPCSYNVSISPDHKKVIVTSLAGEILLFSLPNLSLIGSWKVDEFPFAKEFHPDRACSFLLENEVPNSLQTIPTSITWWDDEHVILSRICGTISIHSLNDDLGLVSEVEWASPFASLSDAKGGSVLGLECSISVENNSKKEPSLGSSLLNLTKNFLFYLTDLEAFQDDTSCYAIVTREYSLFRVDRTTPQQMYLRLIDVNDFQTALAVADQFDLDPDLVFKKRWESSDHGSKAIDDFLCRIKCRKYTLSQIYAKVPPNPASIISLLQYGLRGTDIDVLEKLGTDNLADCLTWIPETNIDYTEDDSVEDIDHRRKILSKFNFSDLKTEQISLIRERTTILRYLARLRTFEDLNPRSPDGPFLSEQYRRFRDVDLVEYAALCARKGDVRSLEILFRHHNELDRHRLALLSSFPESLAIEKYLNLLPKIHPLTSIPIPIEHIERISDDWCNWQSVKRYFKNPESGCFLYENYFPELEPKENLTTEDIADWYCFRAEKIEARTGIIELSLQLLNIAAENSLPRCFLDNKLASYKLDFKDLAELVYVWEIHHDVSLASFKTLSARAKINIILNRLNDHETDKGLSLIQGLMKDEDKKEPGSRMVIMKEIIEEDGLWFAELALEKGFLTIDDEVFELIIFLAYMDSRQISPKLATILNFVPEGLTKAQEFQVSEIKDILECQKIISKWGGADYTLYDLSERSKSTTDSVVENLFNLLVNKTRNSRDPESIHQSVWIELFEDILSLRSKLFQRFSIKLTLQTFVRHLLTFAGKDNRYIAFVEPFLCQTKSFEKDLVIEDDYLLSEEYPKIFILSFDDSAETIIQAAYDYLVSASDVNDPYILTSLRILNLIDVEEESVIFDRVSSNVAGLQESTSLLPHVIISDARKNPRNLIKAISAESQWSANDATLFIALLINVSKEHKSLEDELFVLAARESLARQFWDYLEEFALEISKRGIGSYAAADFCFEVGKNRATLKHKNAILMHALNFCEEGRIEEILDIIDEDLGDDLFSSAADVFHSLIPSAALNTISNTVIGVKRLGSSGVSDDADDEKYQQAKKSRRSTITDVKEYGLFKDKTWI</sequence>
<dbReference type="InParanoid" id="E4XUC3"/>
<evidence type="ECO:0000259" key="6">
    <source>
        <dbReference type="Pfam" id="PF15492"/>
    </source>
</evidence>
<feature type="domain" description="Sec39" evidence="5">
    <location>
        <begin position="665"/>
        <end position="866"/>
    </location>
</feature>
<reference evidence="7" key="1">
    <citation type="journal article" date="2010" name="Science">
        <title>Plasticity of animal genome architecture unmasked by rapid evolution of a pelagic tunicate.</title>
        <authorList>
            <person name="Denoeud F."/>
            <person name="Henriet S."/>
            <person name="Mungpakdee S."/>
            <person name="Aury J.M."/>
            <person name="Da Silva C."/>
            <person name="Brinkmann H."/>
            <person name="Mikhaleva J."/>
            <person name="Olsen L.C."/>
            <person name="Jubin C."/>
            <person name="Canestro C."/>
            <person name="Bouquet J.M."/>
            <person name="Danks G."/>
            <person name="Poulain J."/>
            <person name="Campsteijn C."/>
            <person name="Adamski M."/>
            <person name="Cross I."/>
            <person name="Yadetie F."/>
            <person name="Muffato M."/>
            <person name="Louis A."/>
            <person name="Butcher S."/>
            <person name="Tsagkogeorga G."/>
            <person name="Konrad A."/>
            <person name="Singh S."/>
            <person name="Jensen M.F."/>
            <person name="Cong E.H."/>
            <person name="Eikeseth-Otteraa H."/>
            <person name="Noel B."/>
            <person name="Anthouard V."/>
            <person name="Porcel B.M."/>
            <person name="Kachouri-Lafond R."/>
            <person name="Nishino A."/>
            <person name="Ugolini M."/>
            <person name="Chourrout P."/>
            <person name="Nishida H."/>
            <person name="Aasland R."/>
            <person name="Huzurbazar S."/>
            <person name="Westhof E."/>
            <person name="Delsuc F."/>
            <person name="Lehrach H."/>
            <person name="Reinhardt R."/>
            <person name="Weissenbach J."/>
            <person name="Roy S.W."/>
            <person name="Artiguenave F."/>
            <person name="Postlethwait J.H."/>
            <person name="Manak J.R."/>
            <person name="Thompson E.M."/>
            <person name="Jaillon O."/>
            <person name="Du Pasquier L."/>
            <person name="Boudinot P."/>
            <person name="Liberles D.A."/>
            <person name="Volff J.N."/>
            <person name="Philippe H."/>
            <person name="Lenhard B."/>
            <person name="Roest Crollius H."/>
            <person name="Wincker P."/>
            <person name="Chourrout D."/>
        </authorList>
    </citation>
    <scope>NUCLEOTIDE SEQUENCE [LARGE SCALE GENOMIC DNA]</scope>
</reference>
<evidence type="ECO:0000313" key="7">
    <source>
        <dbReference type="EMBL" id="CBY13320.1"/>
    </source>
</evidence>
<feature type="domain" description="Neuroblastoma-amplified sequence N-terminal" evidence="6">
    <location>
        <begin position="73"/>
        <end position="342"/>
    </location>
</feature>
<dbReference type="PANTHER" id="PTHR15922">
    <property type="entry name" value="NEUROBLASTOMA-AMPLIFIED SEQUENCE"/>
    <property type="match status" value="1"/>
</dbReference>
<dbReference type="InterPro" id="IPR013244">
    <property type="entry name" value="Sec39_domain"/>
</dbReference>
<keyword evidence="4" id="KW-0653">Protein transport</keyword>
<proteinExistence type="predicted"/>
<dbReference type="InterPro" id="IPR029145">
    <property type="entry name" value="NBAS_N"/>
</dbReference>
<dbReference type="EMBL" id="FN653176">
    <property type="protein sequence ID" value="CBY13320.1"/>
    <property type="molecule type" value="Genomic_DNA"/>
</dbReference>
<dbReference type="Pfam" id="PF15492">
    <property type="entry name" value="Nbas_N"/>
    <property type="match status" value="1"/>
</dbReference>
<evidence type="ECO:0000259" key="5">
    <source>
        <dbReference type="Pfam" id="PF08314"/>
    </source>
</evidence>
<evidence type="ECO:0000256" key="2">
    <source>
        <dbReference type="ARBA" id="ARBA00022448"/>
    </source>
</evidence>
<dbReference type="SUPFAM" id="SSF50969">
    <property type="entry name" value="YVTN repeat-like/Quinoprotein amine dehydrogenase"/>
    <property type="match status" value="1"/>
</dbReference>
<dbReference type="Pfam" id="PF08314">
    <property type="entry name" value="Sec39"/>
    <property type="match status" value="1"/>
</dbReference>
<comment type="subcellular location">
    <subcellularLocation>
        <location evidence="1">Endoplasmic reticulum</location>
    </subcellularLocation>
</comment>
<evidence type="ECO:0000256" key="3">
    <source>
        <dbReference type="ARBA" id="ARBA00022824"/>
    </source>
</evidence>
<evidence type="ECO:0000256" key="1">
    <source>
        <dbReference type="ARBA" id="ARBA00004240"/>
    </source>
</evidence>
<gene>
    <name evidence="7" type="ORF">GSOID_T00004620001</name>
</gene>
<dbReference type="GO" id="GO:0015031">
    <property type="term" value="P:protein transport"/>
    <property type="evidence" value="ECO:0007669"/>
    <property type="project" value="UniProtKB-KW"/>
</dbReference>
<dbReference type="InterPro" id="IPR011044">
    <property type="entry name" value="Quino_amine_DH_bsu"/>
</dbReference>
<dbReference type="GO" id="GO:0000149">
    <property type="term" value="F:SNARE binding"/>
    <property type="evidence" value="ECO:0007669"/>
    <property type="project" value="TreeGrafter"/>
</dbReference>
<dbReference type="OrthoDB" id="19988at2759"/>
<evidence type="ECO:0000313" key="8">
    <source>
        <dbReference type="Proteomes" id="UP000001307"/>
    </source>
</evidence>
<dbReference type="PANTHER" id="PTHR15922:SF2">
    <property type="entry name" value="NBAS SUBUNIT OF NRZ TETHERING COMPLEX"/>
    <property type="match status" value="1"/>
</dbReference>
<name>E4XUC3_OIKDI</name>